<proteinExistence type="predicted"/>
<name>A0ABY7YSI0_9HYPH</name>
<dbReference type="Proteomes" id="UP001220530">
    <property type="component" value="Chromosome"/>
</dbReference>
<organism evidence="1 2">
    <name type="scientific">Devosia algicola</name>
    <dbReference type="NCBI Taxonomy" id="3026418"/>
    <lineage>
        <taxon>Bacteria</taxon>
        <taxon>Pseudomonadati</taxon>
        <taxon>Pseudomonadota</taxon>
        <taxon>Alphaproteobacteria</taxon>
        <taxon>Hyphomicrobiales</taxon>
        <taxon>Devosiaceae</taxon>
        <taxon>Devosia</taxon>
    </lineage>
</organism>
<accession>A0ABY7YSI0</accession>
<dbReference type="RefSeq" id="WP_282220212.1">
    <property type="nucleotide sequence ID" value="NZ_CP118246.1"/>
</dbReference>
<keyword evidence="2" id="KW-1185">Reference proteome</keyword>
<reference evidence="1 2" key="1">
    <citation type="submission" date="2023-02" db="EMBL/GenBank/DDBJ databases">
        <title>Devosia algicola sp. nov., isolated from the phycosphere of marine algae.</title>
        <authorList>
            <person name="Kim J.M."/>
            <person name="Lee J.K."/>
            <person name="Choi B.J."/>
            <person name="Bayburt H."/>
            <person name="Jeon C.O."/>
        </authorList>
    </citation>
    <scope>NUCLEOTIDE SEQUENCE [LARGE SCALE GENOMIC DNA]</scope>
    <source>
        <strain evidence="1 2">G20-9</strain>
    </source>
</reference>
<protein>
    <submittedName>
        <fullName evidence="1">Uncharacterized protein</fullName>
    </submittedName>
</protein>
<dbReference type="EMBL" id="CP118246">
    <property type="protein sequence ID" value="WDR03825.1"/>
    <property type="molecule type" value="Genomic_DNA"/>
</dbReference>
<sequence length="44" mass="5359">MSNKNFVRRAVDALIESRTRQAKRYVERFEADHRLSRRTDSTKY</sequence>
<evidence type="ECO:0000313" key="1">
    <source>
        <dbReference type="EMBL" id="WDR03825.1"/>
    </source>
</evidence>
<gene>
    <name evidence="1" type="ORF">PSQ19_07235</name>
</gene>
<evidence type="ECO:0000313" key="2">
    <source>
        <dbReference type="Proteomes" id="UP001220530"/>
    </source>
</evidence>